<dbReference type="InterPro" id="IPR008201">
    <property type="entry name" value="HepT-like"/>
</dbReference>
<accession>A0A401IYF0</accession>
<evidence type="ECO:0008006" key="8">
    <source>
        <dbReference type="Google" id="ProtNLM"/>
    </source>
</evidence>
<gene>
    <name evidence="6" type="ORF">MBESOW_P0695</name>
</gene>
<keyword evidence="5" id="KW-0378">Hydrolase</keyword>
<organism evidence="6 7">
    <name type="scientific">Sphingobium xenophagum</name>
    <dbReference type="NCBI Taxonomy" id="121428"/>
    <lineage>
        <taxon>Bacteria</taxon>
        <taxon>Pseudomonadati</taxon>
        <taxon>Pseudomonadota</taxon>
        <taxon>Alphaproteobacteria</taxon>
        <taxon>Sphingomonadales</taxon>
        <taxon>Sphingomonadaceae</taxon>
        <taxon>Sphingobium</taxon>
    </lineage>
</organism>
<evidence type="ECO:0000256" key="1">
    <source>
        <dbReference type="ARBA" id="ARBA00022553"/>
    </source>
</evidence>
<evidence type="ECO:0000256" key="5">
    <source>
        <dbReference type="ARBA" id="ARBA00022801"/>
    </source>
</evidence>
<reference evidence="6 7" key="1">
    <citation type="submission" date="2014-12" db="EMBL/GenBank/DDBJ databases">
        <title>Whole genome sequencing of Sphingobium xenophagum OW59.</title>
        <authorList>
            <person name="Ohta Y."/>
            <person name="Nishi S."/>
            <person name="Hatada Y."/>
        </authorList>
    </citation>
    <scope>NUCLEOTIDE SEQUENCE [LARGE SCALE GENOMIC DNA]</scope>
    <source>
        <strain evidence="6 7">OW59</strain>
    </source>
</reference>
<dbReference type="GO" id="GO:0000166">
    <property type="term" value="F:nucleotide binding"/>
    <property type="evidence" value="ECO:0007669"/>
    <property type="project" value="UniProtKB-KW"/>
</dbReference>
<proteinExistence type="predicted"/>
<name>A0A401IYF0_SPHXE</name>
<dbReference type="GO" id="GO:0004540">
    <property type="term" value="F:RNA nuclease activity"/>
    <property type="evidence" value="ECO:0007669"/>
    <property type="project" value="InterPro"/>
</dbReference>
<dbReference type="PANTHER" id="PTHR34139">
    <property type="entry name" value="UPF0331 PROTEIN MJ0127"/>
    <property type="match status" value="1"/>
</dbReference>
<keyword evidence="2" id="KW-1277">Toxin-antitoxin system</keyword>
<evidence type="ECO:0000256" key="4">
    <source>
        <dbReference type="ARBA" id="ARBA00022741"/>
    </source>
</evidence>
<evidence type="ECO:0000256" key="3">
    <source>
        <dbReference type="ARBA" id="ARBA00022722"/>
    </source>
</evidence>
<dbReference type="PANTHER" id="PTHR34139:SF1">
    <property type="entry name" value="RNASE MJ1380-RELATED"/>
    <property type="match status" value="1"/>
</dbReference>
<evidence type="ECO:0000256" key="2">
    <source>
        <dbReference type="ARBA" id="ARBA00022649"/>
    </source>
</evidence>
<keyword evidence="3" id="KW-0540">Nuclease</keyword>
<evidence type="ECO:0000313" key="6">
    <source>
        <dbReference type="EMBL" id="GBH29441.1"/>
    </source>
</evidence>
<dbReference type="InterPro" id="IPR051813">
    <property type="entry name" value="HepT_RNase_toxin"/>
</dbReference>
<keyword evidence="1" id="KW-0597">Phosphoprotein</keyword>
<comment type="caution">
    <text evidence="6">The sequence shown here is derived from an EMBL/GenBank/DDBJ whole genome shotgun (WGS) entry which is preliminary data.</text>
</comment>
<dbReference type="EMBL" id="BBQY01000001">
    <property type="protein sequence ID" value="GBH29441.1"/>
    <property type="molecule type" value="Genomic_DNA"/>
</dbReference>
<dbReference type="GO" id="GO:0016787">
    <property type="term" value="F:hydrolase activity"/>
    <property type="evidence" value="ECO:0007669"/>
    <property type="project" value="UniProtKB-KW"/>
</dbReference>
<dbReference type="RefSeq" id="WP_019054527.1">
    <property type="nucleotide sequence ID" value="NZ_BBQY01000001.1"/>
</dbReference>
<keyword evidence="4" id="KW-0547">Nucleotide-binding</keyword>
<sequence length="115" mass="13423">MALNRDIDRLELIVELIDHIRRRLTRVTEEAFLRDQDEIDLTSFRLLHIGEAAHKLSADIKARHPALPWAAIYQMRNVISHDYPAIIPWRIWDTATTKLDALQALCRTELDSLIE</sequence>
<dbReference type="AlphaFoldDB" id="A0A401IYF0"/>
<dbReference type="Pfam" id="PF01934">
    <property type="entry name" value="HepT-like"/>
    <property type="match status" value="1"/>
</dbReference>
<dbReference type="Proteomes" id="UP000290975">
    <property type="component" value="Unassembled WGS sequence"/>
</dbReference>
<dbReference type="GO" id="GO:0110001">
    <property type="term" value="C:toxin-antitoxin complex"/>
    <property type="evidence" value="ECO:0007669"/>
    <property type="project" value="InterPro"/>
</dbReference>
<evidence type="ECO:0000313" key="7">
    <source>
        <dbReference type="Proteomes" id="UP000290975"/>
    </source>
</evidence>
<protein>
    <recommendedName>
        <fullName evidence="8">DUF86 domain-containing protein</fullName>
    </recommendedName>
</protein>
<keyword evidence="7" id="KW-1185">Reference proteome</keyword>